<proteinExistence type="predicted"/>
<accession>A0A2P2R4B2</accession>
<dbReference type="AlphaFoldDB" id="A0A2P2R4B2"/>
<sequence>MTDSSMHRDRALGTIITAQIRSFRLSLITEARRERKQVK</sequence>
<organism evidence="1">
    <name type="scientific">Rhizophora mucronata</name>
    <name type="common">Asiatic mangrove</name>
    <dbReference type="NCBI Taxonomy" id="61149"/>
    <lineage>
        <taxon>Eukaryota</taxon>
        <taxon>Viridiplantae</taxon>
        <taxon>Streptophyta</taxon>
        <taxon>Embryophyta</taxon>
        <taxon>Tracheophyta</taxon>
        <taxon>Spermatophyta</taxon>
        <taxon>Magnoliopsida</taxon>
        <taxon>eudicotyledons</taxon>
        <taxon>Gunneridae</taxon>
        <taxon>Pentapetalae</taxon>
        <taxon>rosids</taxon>
        <taxon>fabids</taxon>
        <taxon>Malpighiales</taxon>
        <taxon>Rhizophoraceae</taxon>
        <taxon>Rhizophora</taxon>
    </lineage>
</organism>
<reference evidence="1" key="1">
    <citation type="submission" date="2018-02" db="EMBL/GenBank/DDBJ databases">
        <title>Rhizophora mucronata_Transcriptome.</title>
        <authorList>
            <person name="Meera S.P."/>
            <person name="Sreeshan A."/>
            <person name="Augustine A."/>
        </authorList>
    </citation>
    <scope>NUCLEOTIDE SEQUENCE</scope>
    <source>
        <tissue evidence="1">Leaf</tissue>
    </source>
</reference>
<evidence type="ECO:0000313" key="1">
    <source>
        <dbReference type="EMBL" id="MBX74096.1"/>
    </source>
</evidence>
<dbReference type="EMBL" id="GGEC01093612">
    <property type="protein sequence ID" value="MBX74096.1"/>
    <property type="molecule type" value="Transcribed_RNA"/>
</dbReference>
<protein>
    <submittedName>
        <fullName evidence="1">Uncharacterized protein</fullName>
    </submittedName>
</protein>
<name>A0A2P2R4B2_RHIMU</name>